<keyword evidence="2" id="KW-1185">Reference proteome</keyword>
<gene>
    <name evidence="1" type="ORF">ACE5LO_23330</name>
</gene>
<name>A0ABV5C726_9BACL</name>
<comment type="caution">
    <text evidence="1">The sequence shown here is derived from an EMBL/GenBank/DDBJ whole genome shotgun (WGS) entry which is preliminary data.</text>
</comment>
<evidence type="ECO:0000313" key="2">
    <source>
        <dbReference type="Proteomes" id="UP001580430"/>
    </source>
</evidence>
<dbReference type="EMBL" id="JBHIRY010000033">
    <property type="protein sequence ID" value="MFB5763314.1"/>
    <property type="molecule type" value="Genomic_DNA"/>
</dbReference>
<sequence length="282" mass="31393">MREAIKQKMAELVPELQGRIFDVLPPEGQSTPFAVIVLGEEIWKSGWAGYRQVIRIRLHGSAAEAPSRDEQARRLIDGLHRIPVPVSTADRASTVMFHYLGSREAEGTDSSSGTTVRALRFGIYIPESQGEAQAGTPEDEWLAALAAWTKEQLDDTWAVYRDQWPADLGSRAILWRMTGYETRLPGASMYEVRKSFTGHVIAPDTASEQGIAILLAERLSAQIQLPLNAAQRRYLSAAEIKADLQADAILEGQLRLTLAQRHVRPSEEAALIRRVEMQPKLK</sequence>
<evidence type="ECO:0000313" key="1">
    <source>
        <dbReference type="EMBL" id="MFB5763314.1"/>
    </source>
</evidence>
<protein>
    <submittedName>
        <fullName evidence="1">Uncharacterized protein</fullName>
    </submittedName>
</protein>
<reference evidence="1 2" key="1">
    <citation type="submission" date="2024-09" db="EMBL/GenBank/DDBJ databases">
        <title>Paenibacillus zeirhizospherea sp. nov., isolated from surface of the maize (Zea mays) roots in a horticulture field, Hungary.</title>
        <authorList>
            <person name="Marton D."/>
            <person name="Farkas M."/>
            <person name="Bedics A."/>
            <person name="Toth E."/>
            <person name="Tancsics A."/>
            <person name="Boka K."/>
            <person name="Marati G."/>
            <person name="Kriszt B."/>
            <person name="Cserhati M."/>
        </authorList>
    </citation>
    <scope>NUCLEOTIDE SEQUENCE [LARGE SCALE GENOMIC DNA]</scope>
    <source>
        <strain evidence="1 2">JCM 18446</strain>
    </source>
</reference>
<accession>A0ABV5C726</accession>
<dbReference type="RefSeq" id="WP_375522366.1">
    <property type="nucleotide sequence ID" value="NZ_JBHIRY010000033.1"/>
</dbReference>
<organism evidence="1 2">
    <name type="scientific">Paenibacillus medicaginis</name>
    <dbReference type="NCBI Taxonomy" id="1470560"/>
    <lineage>
        <taxon>Bacteria</taxon>
        <taxon>Bacillati</taxon>
        <taxon>Bacillota</taxon>
        <taxon>Bacilli</taxon>
        <taxon>Bacillales</taxon>
        <taxon>Paenibacillaceae</taxon>
        <taxon>Paenibacillus</taxon>
    </lineage>
</organism>
<dbReference type="Proteomes" id="UP001580430">
    <property type="component" value="Unassembled WGS sequence"/>
</dbReference>
<proteinExistence type="predicted"/>